<proteinExistence type="predicted"/>
<keyword evidence="3" id="KW-0489">Methyltransferase</keyword>
<dbReference type="PANTHER" id="PTHR43861">
    <property type="entry name" value="TRANS-ACONITATE 2-METHYLTRANSFERASE-RELATED"/>
    <property type="match status" value="1"/>
</dbReference>
<dbReference type="InterPro" id="IPR029063">
    <property type="entry name" value="SAM-dependent_MTases_sf"/>
</dbReference>
<protein>
    <submittedName>
        <fullName evidence="3">S-adenosyl-L-methionine-dependent methyltransferase</fullName>
    </submittedName>
</protein>
<dbReference type="Gene3D" id="3.40.50.150">
    <property type="entry name" value="Vaccinia Virus protein VP39"/>
    <property type="match status" value="1"/>
</dbReference>
<evidence type="ECO:0000313" key="4">
    <source>
        <dbReference type="Proteomes" id="UP000054007"/>
    </source>
</evidence>
<dbReference type="InterPro" id="IPR013216">
    <property type="entry name" value="Methyltransf_11"/>
</dbReference>
<keyword evidence="1 3" id="KW-0808">Transferase</keyword>
<keyword evidence="4" id="KW-1185">Reference proteome</keyword>
<dbReference type="STRING" id="1314674.A0A0D7AYK7"/>
<dbReference type="CDD" id="cd02440">
    <property type="entry name" value="AdoMet_MTases"/>
    <property type="match status" value="1"/>
</dbReference>
<dbReference type="Pfam" id="PF08241">
    <property type="entry name" value="Methyltransf_11"/>
    <property type="match status" value="1"/>
</dbReference>
<reference evidence="3 4" key="1">
    <citation type="journal article" date="2015" name="Fungal Genet. Biol.">
        <title>Evolution of novel wood decay mechanisms in Agaricales revealed by the genome sequences of Fistulina hepatica and Cylindrobasidium torrendii.</title>
        <authorList>
            <person name="Floudas D."/>
            <person name="Held B.W."/>
            <person name="Riley R."/>
            <person name="Nagy L.G."/>
            <person name="Koehler G."/>
            <person name="Ransdell A.S."/>
            <person name="Younus H."/>
            <person name="Chow J."/>
            <person name="Chiniquy J."/>
            <person name="Lipzen A."/>
            <person name="Tritt A."/>
            <person name="Sun H."/>
            <person name="Haridas S."/>
            <person name="LaButti K."/>
            <person name="Ohm R.A."/>
            <person name="Kues U."/>
            <person name="Blanchette R.A."/>
            <person name="Grigoriev I.V."/>
            <person name="Minto R.E."/>
            <person name="Hibbett D.S."/>
        </authorList>
    </citation>
    <scope>NUCLEOTIDE SEQUENCE [LARGE SCALE GENOMIC DNA]</scope>
    <source>
        <strain evidence="3 4">FP15055 ss-10</strain>
    </source>
</reference>
<gene>
    <name evidence="3" type="ORF">CYLTODRAFT_360001</name>
</gene>
<dbReference type="AlphaFoldDB" id="A0A0D7AYK7"/>
<feature type="domain" description="Methyltransferase type 11" evidence="2">
    <location>
        <begin position="11"/>
        <end position="109"/>
    </location>
</feature>
<evidence type="ECO:0000259" key="2">
    <source>
        <dbReference type="Pfam" id="PF08241"/>
    </source>
</evidence>
<evidence type="ECO:0000313" key="3">
    <source>
        <dbReference type="EMBL" id="KIY63443.1"/>
    </source>
</evidence>
<dbReference type="GO" id="GO:0032259">
    <property type="term" value="P:methylation"/>
    <property type="evidence" value="ECO:0007669"/>
    <property type="project" value="UniProtKB-KW"/>
</dbReference>
<dbReference type="OrthoDB" id="3647at2759"/>
<dbReference type="GO" id="GO:0008757">
    <property type="term" value="F:S-adenosylmethionine-dependent methyltransferase activity"/>
    <property type="evidence" value="ECO:0007669"/>
    <property type="project" value="InterPro"/>
</dbReference>
<dbReference type="PANTHER" id="PTHR43861:SF3">
    <property type="entry name" value="PUTATIVE (AFU_ORTHOLOGUE AFUA_2G14390)-RELATED"/>
    <property type="match status" value="1"/>
</dbReference>
<sequence>FDPAVTEVMNFACGTGLMDKDIAPHAKRIVGVDISQGMVDAYNKRAAALNLNGKMSASVVHLTGSDPTELNGSKFDLILCTMAYHHFSSVSIITSMLASFLKPGGWLLVTDLRTPPTDSSQPISGPAPEFDKIIVEKHGFSDDVGTSLFRNAGLEEVSMQDVPGAILDGAVFGQPDNQRQIFLLKGRKPEAK</sequence>
<dbReference type="EMBL" id="KN880696">
    <property type="protein sequence ID" value="KIY63443.1"/>
    <property type="molecule type" value="Genomic_DNA"/>
</dbReference>
<name>A0A0D7AYK7_9AGAR</name>
<feature type="non-terminal residue" evidence="3">
    <location>
        <position position="1"/>
    </location>
</feature>
<organism evidence="3 4">
    <name type="scientific">Cylindrobasidium torrendii FP15055 ss-10</name>
    <dbReference type="NCBI Taxonomy" id="1314674"/>
    <lineage>
        <taxon>Eukaryota</taxon>
        <taxon>Fungi</taxon>
        <taxon>Dikarya</taxon>
        <taxon>Basidiomycota</taxon>
        <taxon>Agaricomycotina</taxon>
        <taxon>Agaricomycetes</taxon>
        <taxon>Agaricomycetidae</taxon>
        <taxon>Agaricales</taxon>
        <taxon>Marasmiineae</taxon>
        <taxon>Physalacriaceae</taxon>
        <taxon>Cylindrobasidium</taxon>
    </lineage>
</organism>
<evidence type="ECO:0000256" key="1">
    <source>
        <dbReference type="ARBA" id="ARBA00022679"/>
    </source>
</evidence>
<dbReference type="SUPFAM" id="SSF53335">
    <property type="entry name" value="S-adenosyl-L-methionine-dependent methyltransferases"/>
    <property type="match status" value="1"/>
</dbReference>
<accession>A0A0D7AYK7</accession>
<dbReference type="Proteomes" id="UP000054007">
    <property type="component" value="Unassembled WGS sequence"/>
</dbReference>